<dbReference type="GO" id="GO:0005739">
    <property type="term" value="C:mitochondrion"/>
    <property type="evidence" value="ECO:0007669"/>
    <property type="project" value="UniProtKB-SubCell"/>
</dbReference>
<dbReference type="Pfam" id="PF22330">
    <property type="entry name" value="Rib_mS39_PPR"/>
    <property type="match status" value="1"/>
</dbReference>
<dbReference type="SUPFAM" id="SSF48371">
    <property type="entry name" value="ARM repeat"/>
    <property type="match status" value="1"/>
</dbReference>
<dbReference type="InterPro" id="IPR016024">
    <property type="entry name" value="ARM-type_fold"/>
</dbReference>
<dbReference type="OrthoDB" id="185373at2759"/>
<dbReference type="Gene3D" id="1.25.40.10">
    <property type="entry name" value="Tetratricopeptide repeat domain"/>
    <property type="match status" value="1"/>
</dbReference>
<protein>
    <recommendedName>
        <fullName evidence="8">Protein PTCD3 homolog, mitochondrial</fullName>
    </recommendedName>
</protein>
<dbReference type="PANTHER" id="PTHR16276">
    <property type="entry name" value="PENTATRICOPEPTIDE REPEAT DOMAIN-CONTAINING PROTEIN 3"/>
    <property type="match status" value="1"/>
</dbReference>
<dbReference type="PANTHER" id="PTHR16276:SF1">
    <property type="entry name" value="SMALL RIBOSOMAL SUBUNIT PROTEIN MS39"/>
    <property type="match status" value="1"/>
</dbReference>
<evidence type="ECO:0000256" key="4">
    <source>
        <dbReference type="ARBA" id="ARBA00023128"/>
    </source>
</evidence>
<dbReference type="InterPro" id="IPR055063">
    <property type="entry name" value="Rib_mS39_PPR"/>
</dbReference>
<evidence type="ECO:0008006" key="8">
    <source>
        <dbReference type="Google" id="ProtNLM"/>
    </source>
</evidence>
<dbReference type="GO" id="GO:0043024">
    <property type="term" value="F:ribosomal small subunit binding"/>
    <property type="evidence" value="ECO:0007669"/>
    <property type="project" value="InterPro"/>
</dbReference>
<name>A0A8R1WHP3_BOMMO</name>
<feature type="region of interest" description="Disordered" evidence="5">
    <location>
        <begin position="543"/>
        <end position="562"/>
    </location>
</feature>
<organism evidence="6 7">
    <name type="scientific">Bombyx mori</name>
    <name type="common">Silk moth</name>
    <dbReference type="NCBI Taxonomy" id="7091"/>
    <lineage>
        <taxon>Eukaryota</taxon>
        <taxon>Metazoa</taxon>
        <taxon>Ecdysozoa</taxon>
        <taxon>Arthropoda</taxon>
        <taxon>Hexapoda</taxon>
        <taxon>Insecta</taxon>
        <taxon>Pterygota</taxon>
        <taxon>Neoptera</taxon>
        <taxon>Endopterygota</taxon>
        <taxon>Lepidoptera</taxon>
        <taxon>Glossata</taxon>
        <taxon>Ditrysia</taxon>
        <taxon>Bombycoidea</taxon>
        <taxon>Bombycidae</taxon>
        <taxon>Bombycinae</taxon>
        <taxon>Bombyx</taxon>
    </lineage>
</organism>
<evidence type="ECO:0000256" key="5">
    <source>
        <dbReference type="SAM" id="MobiDB-lite"/>
    </source>
</evidence>
<feature type="compositionally biased region" description="Basic and acidic residues" evidence="5">
    <location>
        <begin position="543"/>
        <end position="556"/>
    </location>
</feature>
<accession>A0A8R1WHP3</accession>
<proteinExistence type="predicted"/>
<evidence type="ECO:0000256" key="1">
    <source>
        <dbReference type="ARBA" id="ARBA00004173"/>
    </source>
</evidence>
<feature type="region of interest" description="Disordered" evidence="5">
    <location>
        <begin position="694"/>
        <end position="716"/>
    </location>
</feature>
<evidence type="ECO:0000256" key="2">
    <source>
        <dbReference type="ARBA" id="ARBA00022737"/>
    </source>
</evidence>
<dbReference type="GO" id="GO:0019843">
    <property type="term" value="F:rRNA binding"/>
    <property type="evidence" value="ECO:0007669"/>
    <property type="project" value="InterPro"/>
</dbReference>
<dbReference type="SMR" id="A0A8R1WHP3"/>
<comment type="subcellular location">
    <subcellularLocation>
        <location evidence="1">Mitochondrion</location>
    </subcellularLocation>
</comment>
<reference evidence="6" key="2">
    <citation type="submission" date="2022-06" db="UniProtKB">
        <authorList>
            <consortium name="EnsemblMetazoa"/>
        </authorList>
    </citation>
    <scope>IDENTIFICATION</scope>
    <source>
        <strain evidence="6">p50T (Dazao)</strain>
    </source>
</reference>
<feature type="compositionally biased region" description="Acidic residues" evidence="5">
    <location>
        <begin position="707"/>
        <end position="716"/>
    </location>
</feature>
<keyword evidence="3" id="KW-0809">Transit peptide</keyword>
<dbReference type="KEGG" id="bmor:101744266"/>
<dbReference type="RefSeq" id="XP_004927801.1">
    <property type="nucleotide sequence ID" value="XM_004927744.4"/>
</dbReference>
<dbReference type="GO" id="GO:0032543">
    <property type="term" value="P:mitochondrial translation"/>
    <property type="evidence" value="ECO:0007669"/>
    <property type="project" value="InterPro"/>
</dbReference>
<dbReference type="EnsemblMetazoa" id="XM_004927744.3">
    <property type="protein sequence ID" value="XP_004927801.1"/>
    <property type="gene ID" value="LOC101744266"/>
</dbReference>
<reference evidence="7" key="1">
    <citation type="journal article" date="2008" name="Insect Biochem. Mol. Biol.">
        <title>The genome of a lepidopteran model insect, the silkworm Bombyx mori.</title>
        <authorList>
            <consortium name="International Silkworm Genome Consortium"/>
        </authorList>
    </citation>
    <scope>NUCLEOTIDE SEQUENCE [LARGE SCALE GENOMIC DNA]</scope>
    <source>
        <strain evidence="7">p50T</strain>
    </source>
</reference>
<keyword evidence="2" id="KW-0677">Repeat</keyword>
<dbReference type="InterPro" id="IPR011990">
    <property type="entry name" value="TPR-like_helical_dom_sf"/>
</dbReference>
<evidence type="ECO:0000313" key="6">
    <source>
        <dbReference type="EnsemblMetazoa" id="XP_004927801.1"/>
    </source>
</evidence>
<evidence type="ECO:0000313" key="7">
    <source>
        <dbReference type="Proteomes" id="UP000005204"/>
    </source>
</evidence>
<dbReference type="AlphaFoldDB" id="A0A8R1WHP3"/>
<evidence type="ECO:0000256" key="3">
    <source>
        <dbReference type="ARBA" id="ARBA00022946"/>
    </source>
</evidence>
<keyword evidence="7" id="KW-1185">Reference proteome</keyword>
<sequence>MYSNIVITRQISKIKCLCRSLVSIESQKTPQSGASSDGISPPVRIQRGPTDILQALSTTVGIDPTAAHYKYHDDPYLIPLSNYRKRAYALAAEAGRKAAIWIRDEHADLFTTRIWDPPLRKKTPYYNADPKIEAFSPKPIYNDESKVTEEDLIYTIQNALIEDSIKVYQLLGGSQGVSDELKLQLLQLLCFYNEKEPDSVEWLEERWFSANTRERQAATWRLGSLADTIFTSMEPKSPEAYCAIIQGMAKYYQAERAYELSQEAIEKGIPLSTGVYNALLGCIGFLREGATLRIEALKSTLMQMNEQGLSPNIETLSACLRSISVWGGGIQLQNLAMQLVAEFRELGIQPGLSAYYYLLCLFCKERGPRNNILSKILTDLESRERLEVNEPTDTNFFITAMGVCSDHLQDINMAERVHALLMKNNNYKLVGDAYKESIYYRHLVTVACRHAPFEKATEYLDTLIPNIYIPEPSVMEEIIRTLEVAGAGDRLAQAWSQIIVFGHAKRTKLVERLLSALCNCYEYQEEDVKEKIRSAAESILKHGETLEQRDESRDQRSPVSQKLSATALSNIIELLSDVSDKSSERWTSVETALNKLKQEQATGVPSKPESISTLAEKAASMGKLEIAATAVAYLAECGFEEAAGASARVLGAMLNRPEEEVRALLQEPAGALAGSLHPAALAVLHSYHLAKTGTAIRDSESSTSSESDSESSSDED</sequence>
<dbReference type="GeneID" id="101744266"/>
<dbReference type="Proteomes" id="UP000005204">
    <property type="component" value="Unassembled WGS sequence"/>
</dbReference>
<dbReference type="InterPro" id="IPR037387">
    <property type="entry name" value="PTCD3"/>
</dbReference>
<keyword evidence="4" id="KW-0496">Mitochondrion</keyword>